<evidence type="ECO:0000259" key="5">
    <source>
        <dbReference type="Pfam" id="PF02120"/>
    </source>
</evidence>
<evidence type="ECO:0000256" key="1">
    <source>
        <dbReference type="ARBA" id="ARBA00003944"/>
    </source>
</evidence>
<keyword evidence="3" id="KW-1005">Bacterial flagellum biogenesis</keyword>
<comment type="similarity">
    <text evidence="2">Belongs to the FliK family.</text>
</comment>
<dbReference type="InterPro" id="IPR052563">
    <property type="entry name" value="FliK"/>
</dbReference>
<organism evidence="6 7">
    <name type="scientific">Shewanella saliphila</name>
    <dbReference type="NCBI Taxonomy" id="2282698"/>
    <lineage>
        <taxon>Bacteria</taxon>
        <taxon>Pseudomonadati</taxon>
        <taxon>Pseudomonadota</taxon>
        <taxon>Gammaproteobacteria</taxon>
        <taxon>Alteromonadales</taxon>
        <taxon>Shewanellaceae</taxon>
        <taxon>Shewanella</taxon>
    </lineage>
</organism>
<keyword evidence="6" id="KW-0282">Flagellum</keyword>
<evidence type="ECO:0000313" key="7">
    <source>
        <dbReference type="Proteomes" id="UP000654367"/>
    </source>
</evidence>
<dbReference type="InterPro" id="IPR001635">
    <property type="entry name" value="Flag_hook_Flik"/>
</dbReference>
<feature type="region of interest" description="Disordered" evidence="4">
    <location>
        <begin position="578"/>
        <end position="603"/>
    </location>
</feature>
<comment type="function">
    <text evidence="1">Controls the length of the flagellar hook.</text>
</comment>
<evidence type="ECO:0000256" key="4">
    <source>
        <dbReference type="SAM" id="MobiDB-lite"/>
    </source>
</evidence>
<dbReference type="InterPro" id="IPR021136">
    <property type="entry name" value="Flagellar_hook_control-like_C"/>
</dbReference>
<evidence type="ECO:0000313" key="6">
    <source>
        <dbReference type="EMBL" id="GGP45278.1"/>
    </source>
</evidence>
<dbReference type="CDD" id="cd17470">
    <property type="entry name" value="T3SS_Flik_C"/>
    <property type="match status" value="1"/>
</dbReference>
<dbReference type="PANTHER" id="PTHR37533:SF2">
    <property type="entry name" value="FLAGELLAR HOOK-LENGTH CONTROL PROTEIN"/>
    <property type="match status" value="1"/>
</dbReference>
<gene>
    <name evidence="6" type="primary">fliK</name>
    <name evidence="6" type="ORF">GCM10009409_10080</name>
</gene>
<dbReference type="InterPro" id="IPR038610">
    <property type="entry name" value="FliK-like_C_sf"/>
</dbReference>
<accession>A0ABQ2Q3B2</accession>
<dbReference type="RefSeq" id="WP_188917938.1">
    <property type="nucleotide sequence ID" value="NZ_BMQV01000006.1"/>
</dbReference>
<feature type="compositionally biased region" description="Low complexity" evidence="4">
    <location>
        <begin position="590"/>
        <end position="603"/>
    </location>
</feature>
<name>A0ABQ2Q3B2_9GAMM</name>
<keyword evidence="6" id="KW-0969">Cilium</keyword>
<dbReference type="PANTHER" id="PTHR37533">
    <property type="entry name" value="FLAGELLAR HOOK-LENGTH CONTROL PROTEIN"/>
    <property type="match status" value="1"/>
</dbReference>
<proteinExistence type="inferred from homology"/>
<evidence type="ECO:0000256" key="3">
    <source>
        <dbReference type="ARBA" id="ARBA00022795"/>
    </source>
</evidence>
<dbReference type="Gene3D" id="3.30.750.140">
    <property type="match status" value="1"/>
</dbReference>
<dbReference type="EMBL" id="BMQV01000006">
    <property type="protein sequence ID" value="GGP45278.1"/>
    <property type="molecule type" value="Genomic_DNA"/>
</dbReference>
<keyword evidence="6" id="KW-0966">Cell projection</keyword>
<keyword evidence="7" id="KW-1185">Reference proteome</keyword>
<dbReference type="Pfam" id="PF02120">
    <property type="entry name" value="Flg_hook"/>
    <property type="match status" value="1"/>
</dbReference>
<feature type="domain" description="Flagellar hook-length control protein-like C-terminal" evidence="5">
    <location>
        <begin position="507"/>
        <end position="588"/>
    </location>
</feature>
<feature type="region of interest" description="Disordered" evidence="4">
    <location>
        <begin position="1"/>
        <end position="23"/>
    </location>
</feature>
<comment type="caution">
    <text evidence="6">The sequence shown here is derived from an EMBL/GenBank/DDBJ whole genome shotgun (WGS) entry which is preliminary data.</text>
</comment>
<protein>
    <submittedName>
        <fullName evidence="6">Flagellar hook-length control protein FliK</fullName>
    </submittedName>
</protein>
<sequence>MQQMSNILLSNSSQSADVSSKNNMQDIENTSFLSAFSQANESSEPVKNSGVKAVDTNVEVPIYDADIEKELNKTAEQLADENADADMIFAQLTMADSLGKRHSGGGNELPLIDKHGVYVEQDSQLEPVIDAPSSVSSTAVPVTDNSFELEQISFDSIEFEGELFTNTIDLAPQLSSSKEVVAQLSEQELSGLMAFSHLSAKELQVLDREQLSAIIKDFNLQAPVVDESILAMADIDFKLDEAEEVSLQLLNSDEQSEIDKALGVSMFEQVKPNNMQATTASQAITDDIDGIDFTKTTVTAEEIKSKTASLAAGDADVETAKSAPDTIDFTTVTTATTDSVDTDDIDVTLTQSISALNASPSSNAASVSTLGAESSASKVDLQSSSAWAADAKSILGDKTRIDGNIQADPANSKVLAKAEFSVVLDSVASKVSANELSHTASVTTSGLDFMSETAETDTKALQNQSSFTPAHKSEVPQFQLSLRPQTQADAGTQMQEMIQKFSPVMKQQLVTMVSNGIQQAEIRLDPPELGHLTVKIQIQGDQTQVQFNVAQSQTRDLVEQAIPRLRDMLASEGLQLTDSHVSQGGDGREQQQGQSGQQGTAADGQLDEIAAQEVNLMTNSSRSLHSAIDYYA</sequence>
<dbReference type="PRINTS" id="PR01007">
    <property type="entry name" value="FLGHOOKFLIK"/>
</dbReference>
<reference evidence="7" key="1">
    <citation type="journal article" date="2019" name="Int. J. Syst. Evol. Microbiol.">
        <title>The Global Catalogue of Microorganisms (GCM) 10K type strain sequencing project: providing services to taxonomists for standard genome sequencing and annotation.</title>
        <authorList>
            <consortium name="The Broad Institute Genomics Platform"/>
            <consortium name="The Broad Institute Genome Sequencing Center for Infectious Disease"/>
            <person name="Wu L."/>
            <person name="Ma J."/>
        </authorList>
    </citation>
    <scope>NUCLEOTIDE SEQUENCE [LARGE SCALE GENOMIC DNA]</scope>
    <source>
        <strain evidence="7">JCM 32304</strain>
    </source>
</reference>
<dbReference type="Proteomes" id="UP000654367">
    <property type="component" value="Unassembled WGS sequence"/>
</dbReference>
<evidence type="ECO:0000256" key="2">
    <source>
        <dbReference type="ARBA" id="ARBA00009149"/>
    </source>
</evidence>